<dbReference type="KEGG" id="amuc:Pan181_50980"/>
<dbReference type="PROSITE" id="PS51257">
    <property type="entry name" value="PROKAR_LIPOPROTEIN"/>
    <property type="match status" value="1"/>
</dbReference>
<dbReference type="AlphaFoldDB" id="A0A518AVX4"/>
<name>A0A518AVX4_9BACT</name>
<proteinExistence type="predicted"/>
<dbReference type="EMBL" id="CP036278">
    <property type="protein sequence ID" value="QDU58858.1"/>
    <property type="molecule type" value="Genomic_DNA"/>
</dbReference>
<evidence type="ECO:0000313" key="1">
    <source>
        <dbReference type="EMBL" id="QDU58858.1"/>
    </source>
</evidence>
<sequence length="53" mass="6087">MFRRTITCLLLLFSLAAGTGCMSWRMPKFNLNDYRDPRAVDIDSRLADPPPQD</sequence>
<gene>
    <name evidence="1" type="ORF">Pan181_50980</name>
</gene>
<evidence type="ECO:0000313" key="2">
    <source>
        <dbReference type="Proteomes" id="UP000315750"/>
    </source>
</evidence>
<protein>
    <recommendedName>
        <fullName evidence="3">Lipoprotein</fullName>
    </recommendedName>
</protein>
<dbReference type="RefSeq" id="WP_197528667.1">
    <property type="nucleotide sequence ID" value="NZ_CP036278.1"/>
</dbReference>
<organism evidence="1 2">
    <name type="scientific">Aeoliella mucimassa</name>
    <dbReference type="NCBI Taxonomy" id="2527972"/>
    <lineage>
        <taxon>Bacteria</taxon>
        <taxon>Pseudomonadati</taxon>
        <taxon>Planctomycetota</taxon>
        <taxon>Planctomycetia</taxon>
        <taxon>Pirellulales</taxon>
        <taxon>Lacipirellulaceae</taxon>
        <taxon>Aeoliella</taxon>
    </lineage>
</organism>
<keyword evidence="2" id="KW-1185">Reference proteome</keyword>
<evidence type="ECO:0008006" key="3">
    <source>
        <dbReference type="Google" id="ProtNLM"/>
    </source>
</evidence>
<reference evidence="1 2" key="1">
    <citation type="submission" date="2019-02" db="EMBL/GenBank/DDBJ databases">
        <title>Deep-cultivation of Planctomycetes and their phenomic and genomic characterization uncovers novel biology.</title>
        <authorList>
            <person name="Wiegand S."/>
            <person name="Jogler M."/>
            <person name="Boedeker C."/>
            <person name="Pinto D."/>
            <person name="Vollmers J."/>
            <person name="Rivas-Marin E."/>
            <person name="Kohn T."/>
            <person name="Peeters S.H."/>
            <person name="Heuer A."/>
            <person name="Rast P."/>
            <person name="Oberbeckmann S."/>
            <person name="Bunk B."/>
            <person name="Jeske O."/>
            <person name="Meyerdierks A."/>
            <person name="Storesund J.E."/>
            <person name="Kallscheuer N."/>
            <person name="Luecker S."/>
            <person name="Lage O.M."/>
            <person name="Pohl T."/>
            <person name="Merkel B.J."/>
            <person name="Hornburger P."/>
            <person name="Mueller R.-W."/>
            <person name="Bruemmer F."/>
            <person name="Labrenz M."/>
            <person name="Spormann A.M."/>
            <person name="Op den Camp H."/>
            <person name="Overmann J."/>
            <person name="Amann R."/>
            <person name="Jetten M.S.M."/>
            <person name="Mascher T."/>
            <person name="Medema M.H."/>
            <person name="Devos D.P."/>
            <person name="Kaster A.-K."/>
            <person name="Ovreas L."/>
            <person name="Rohde M."/>
            <person name="Galperin M.Y."/>
            <person name="Jogler C."/>
        </authorList>
    </citation>
    <scope>NUCLEOTIDE SEQUENCE [LARGE SCALE GENOMIC DNA]</scope>
    <source>
        <strain evidence="1 2">Pan181</strain>
    </source>
</reference>
<accession>A0A518AVX4</accession>
<dbReference type="Proteomes" id="UP000315750">
    <property type="component" value="Chromosome"/>
</dbReference>